<accession>A0ABN4AV00</accession>
<evidence type="ECO:0000313" key="3">
    <source>
        <dbReference type="Proteomes" id="UP000002875"/>
    </source>
</evidence>
<keyword evidence="3" id="KW-1185">Reference proteome</keyword>
<dbReference type="Gene3D" id="3.40.50.2000">
    <property type="entry name" value="Glycogen Phosphorylase B"/>
    <property type="match status" value="2"/>
</dbReference>
<dbReference type="InterPro" id="IPR004276">
    <property type="entry name" value="GlycoTrans_28_N"/>
</dbReference>
<name>A0ABN4AV00_EMTOG</name>
<proteinExistence type="predicted"/>
<sequence>MKIAIFTLGTRGDVQPYAVLGQALKQHGHQVILSTAKNFKQLIESYGLDFAPVEADFQEVLNSEEGKKMMAGNPFAIKRNLNKWVYPLITNSLAEFYKLAVESDIVLYHVKTLADSFADQFPHKMIRTNVLPIVEPTIEFANPALSGLPIPNFLNKLTYTFSNLSIKLLSKPIGQFRAKFDLPKKFILPPVKNIYGISSSFLPIPHDFSINSTFTGFWFGTSETELPTDIKDFIDAGEPPLLLTFGSMPFKSKFDLQSAIIKLTEVYNTRIIVVKGWGLNHTERLEGSTKIKVIASAPYEKLFPLTRAIIHHGGIGTTAECLRAGKPFMICPILYPIGDQNFWGQLSYQKGLAVKPIPINKMTENIFLKNVGELLLNTDLYTNAKHLMPFINNENGVQNTIIEIENHFAEC</sequence>
<dbReference type="CDD" id="cd03784">
    <property type="entry name" value="GT1_Gtf-like"/>
    <property type="match status" value="1"/>
</dbReference>
<geneLocation type="plasmid" evidence="2 3">
    <name>pEMTOL01</name>
</geneLocation>
<reference evidence="2 3" key="1">
    <citation type="submission" date="2011-07" db="EMBL/GenBank/DDBJ databases">
        <title>The complete genome of plasmid 1 of Emticicia oligotrophica DSM 17448.</title>
        <authorList>
            <consortium name="US DOE Joint Genome Institute (JGI-PGF)"/>
            <person name="Lucas S."/>
            <person name="Han J."/>
            <person name="Lapidus A."/>
            <person name="Bruce D."/>
            <person name="Goodwin L."/>
            <person name="Pitluck S."/>
            <person name="Peters L."/>
            <person name="Kyrpides N."/>
            <person name="Mavromatis K."/>
            <person name="Ivanova N."/>
            <person name="Ovchinnikova G."/>
            <person name="Teshima H."/>
            <person name="Detter J.C."/>
            <person name="Tapia R."/>
            <person name="Han C."/>
            <person name="Land M."/>
            <person name="Hauser L."/>
            <person name="Markowitz V."/>
            <person name="Cheng J.-F."/>
            <person name="Hugenholtz P."/>
            <person name="Woyke T."/>
            <person name="Wu D."/>
            <person name="Tindall B."/>
            <person name="Pomrenke H."/>
            <person name="Brambilla E."/>
            <person name="Klenk H.-P."/>
            <person name="Eisen J.A."/>
        </authorList>
    </citation>
    <scope>NUCLEOTIDE SEQUENCE [LARGE SCALE GENOMIC DNA]</scope>
    <source>
        <strain evidence="3">DSM 17448 / GPTSA100-15</strain>
        <plasmid evidence="2 3">pEMTOL01</plasmid>
    </source>
</reference>
<dbReference type="PANTHER" id="PTHR48050">
    <property type="entry name" value="STEROL 3-BETA-GLUCOSYLTRANSFERASE"/>
    <property type="match status" value="1"/>
</dbReference>
<dbReference type="Proteomes" id="UP000002875">
    <property type="component" value="Plasmid pEMTOL01"/>
</dbReference>
<dbReference type="Pfam" id="PF03033">
    <property type="entry name" value="Glyco_transf_28"/>
    <property type="match status" value="1"/>
</dbReference>
<evidence type="ECO:0000259" key="1">
    <source>
        <dbReference type="Pfam" id="PF03033"/>
    </source>
</evidence>
<dbReference type="RefSeq" id="WP_015026282.1">
    <property type="nucleotide sequence ID" value="NC_018742.1"/>
</dbReference>
<protein>
    <submittedName>
        <fullName evidence="2">Glycosyl transferase family 28</fullName>
    </submittedName>
</protein>
<dbReference type="EMBL" id="CP002962">
    <property type="protein sequence ID" value="AFK05536.1"/>
    <property type="molecule type" value="Genomic_DNA"/>
</dbReference>
<dbReference type="GO" id="GO:0016740">
    <property type="term" value="F:transferase activity"/>
    <property type="evidence" value="ECO:0007669"/>
    <property type="project" value="UniProtKB-KW"/>
</dbReference>
<organism evidence="2 3">
    <name type="scientific">Emticicia oligotrophica (strain DSM 17448 / CIP 109782 / MTCC 6937 / GPTSA100-15)</name>
    <dbReference type="NCBI Taxonomy" id="929562"/>
    <lineage>
        <taxon>Bacteria</taxon>
        <taxon>Pseudomonadati</taxon>
        <taxon>Bacteroidota</taxon>
        <taxon>Cytophagia</taxon>
        <taxon>Cytophagales</taxon>
        <taxon>Leadbetterellaceae</taxon>
        <taxon>Emticicia</taxon>
    </lineage>
</organism>
<dbReference type="InterPro" id="IPR002213">
    <property type="entry name" value="UDP_glucos_trans"/>
</dbReference>
<keyword evidence="2" id="KW-0614">Plasmid</keyword>
<dbReference type="InterPro" id="IPR050426">
    <property type="entry name" value="Glycosyltransferase_28"/>
</dbReference>
<evidence type="ECO:0000313" key="2">
    <source>
        <dbReference type="EMBL" id="AFK05536.1"/>
    </source>
</evidence>
<gene>
    <name evidence="2" type="ordered locus">Emtol_0266</name>
</gene>
<feature type="domain" description="Glycosyltransferase family 28 N-terminal" evidence="1">
    <location>
        <begin position="3"/>
        <end position="83"/>
    </location>
</feature>
<dbReference type="SUPFAM" id="SSF53756">
    <property type="entry name" value="UDP-Glycosyltransferase/glycogen phosphorylase"/>
    <property type="match status" value="1"/>
</dbReference>
<dbReference type="PANTHER" id="PTHR48050:SF13">
    <property type="entry name" value="STEROL 3-BETA-GLUCOSYLTRANSFERASE UGT80A2"/>
    <property type="match status" value="1"/>
</dbReference>
<keyword evidence="2" id="KW-0808">Transferase</keyword>